<evidence type="ECO:0000313" key="3">
    <source>
        <dbReference type="Proteomes" id="UP000016933"/>
    </source>
</evidence>
<protein>
    <recommendedName>
        <fullName evidence="1">C2H2-type domain-containing protein</fullName>
    </recommendedName>
</protein>
<dbReference type="OrthoDB" id="10684538at2759"/>
<reference evidence="2 3" key="2">
    <citation type="journal article" date="2012" name="PLoS Pathog.">
        <title>Diverse lifestyles and strategies of plant pathogenesis encoded in the genomes of eighteen Dothideomycetes fungi.</title>
        <authorList>
            <person name="Ohm R.A."/>
            <person name="Feau N."/>
            <person name="Henrissat B."/>
            <person name="Schoch C.L."/>
            <person name="Horwitz B.A."/>
            <person name="Barry K.W."/>
            <person name="Condon B.J."/>
            <person name="Copeland A.C."/>
            <person name="Dhillon B."/>
            <person name="Glaser F."/>
            <person name="Hesse C.N."/>
            <person name="Kosti I."/>
            <person name="LaButti K."/>
            <person name="Lindquist E.A."/>
            <person name="Lucas S."/>
            <person name="Salamov A.A."/>
            <person name="Bradshaw R.E."/>
            <person name="Ciuffetti L."/>
            <person name="Hamelin R.C."/>
            <person name="Kema G.H.J."/>
            <person name="Lawrence C."/>
            <person name="Scott J.A."/>
            <person name="Spatafora J.W."/>
            <person name="Turgeon B.G."/>
            <person name="de Wit P.J.G.M."/>
            <person name="Zhong S."/>
            <person name="Goodwin S.B."/>
            <person name="Grigoriev I.V."/>
        </authorList>
    </citation>
    <scope>NUCLEOTIDE SEQUENCE [LARGE SCALE GENOMIC DNA]</scope>
    <source>
        <strain evidence="3">NZE10 / CBS 128990</strain>
    </source>
</reference>
<organism evidence="2 3">
    <name type="scientific">Dothistroma septosporum (strain NZE10 / CBS 128990)</name>
    <name type="common">Red band needle blight fungus</name>
    <name type="synonym">Mycosphaerella pini</name>
    <dbReference type="NCBI Taxonomy" id="675120"/>
    <lineage>
        <taxon>Eukaryota</taxon>
        <taxon>Fungi</taxon>
        <taxon>Dikarya</taxon>
        <taxon>Ascomycota</taxon>
        <taxon>Pezizomycotina</taxon>
        <taxon>Dothideomycetes</taxon>
        <taxon>Dothideomycetidae</taxon>
        <taxon>Mycosphaerellales</taxon>
        <taxon>Mycosphaerellaceae</taxon>
        <taxon>Dothistroma</taxon>
    </lineage>
</organism>
<dbReference type="PROSITE" id="PS00028">
    <property type="entry name" value="ZINC_FINGER_C2H2_1"/>
    <property type="match status" value="1"/>
</dbReference>
<evidence type="ECO:0000313" key="2">
    <source>
        <dbReference type="EMBL" id="EME38734.1"/>
    </source>
</evidence>
<dbReference type="Proteomes" id="UP000016933">
    <property type="component" value="Unassembled WGS sequence"/>
</dbReference>
<evidence type="ECO:0000259" key="1">
    <source>
        <dbReference type="PROSITE" id="PS00028"/>
    </source>
</evidence>
<dbReference type="AlphaFoldDB" id="M2Y088"/>
<keyword evidence="3" id="KW-1185">Reference proteome</keyword>
<name>M2Y088_DOTSN</name>
<feature type="domain" description="C2H2-type" evidence="1">
    <location>
        <begin position="248"/>
        <end position="269"/>
    </location>
</feature>
<sequence length="472" mass="53766">MTVLADTLFSYSRSVCADTRDKFFALLGDPTLRRLDSATRLRPDYGLTVERVAVGFIEYSDTIVKAYALGSATIQRDQSDMASHSSRFLYSLGLALGVTRRSDFVEAIQSQMKLGNGGSQGFRDDFVAQDYGRGMIYTQIMGKQFQPPPTPQPFRLTLEAMRKTDDAAEFKEDELVTSSAWRDPLLSLTADQITSSFAYFQPSHGPEENWSPDRARLKIEWLTLFGNGWERARPSRNTTSHRGTVTTCAICSRNLHSVQQLGQHYWRWHRSEDSRHLKEYVPKCTQHGYGHEFSNGLECRSHSRQRHGAETQFYRDFMCEFINPTTGRPCDVHFTNTHGWERHRGVLHDVQGAPNYCLHCEKWRTTEFDTLYRHIDTMHSVVPDAEDGRASGDVCTRIVRRSRSRRHASRYTAAPYWRSFGAATTVAALLYACSSWAACWARYPGRPYCSAALQLDSSASRMVPHCAAPRYD</sequence>
<feature type="non-terminal residue" evidence="2">
    <location>
        <position position="472"/>
    </location>
</feature>
<gene>
    <name evidence="2" type="ORF">DOTSEDRAFT_180604</name>
</gene>
<proteinExistence type="predicted"/>
<dbReference type="InterPro" id="IPR013087">
    <property type="entry name" value="Znf_C2H2_type"/>
</dbReference>
<dbReference type="HOGENOM" id="CLU_579483_0_0_1"/>
<reference evidence="3" key="1">
    <citation type="journal article" date="2012" name="PLoS Genet.">
        <title>The genomes of the fungal plant pathogens Cladosporium fulvum and Dothistroma septosporum reveal adaptation to different hosts and lifestyles but also signatures of common ancestry.</title>
        <authorList>
            <person name="de Wit P.J.G.M."/>
            <person name="van der Burgt A."/>
            <person name="Oekmen B."/>
            <person name="Stergiopoulos I."/>
            <person name="Abd-Elsalam K.A."/>
            <person name="Aerts A.L."/>
            <person name="Bahkali A.H."/>
            <person name="Beenen H.G."/>
            <person name="Chettri P."/>
            <person name="Cox M.P."/>
            <person name="Datema E."/>
            <person name="de Vries R.P."/>
            <person name="Dhillon B."/>
            <person name="Ganley A.R."/>
            <person name="Griffiths S.A."/>
            <person name="Guo Y."/>
            <person name="Hamelin R.C."/>
            <person name="Henrissat B."/>
            <person name="Kabir M.S."/>
            <person name="Jashni M.K."/>
            <person name="Kema G."/>
            <person name="Klaubauf S."/>
            <person name="Lapidus A."/>
            <person name="Levasseur A."/>
            <person name="Lindquist E."/>
            <person name="Mehrabi R."/>
            <person name="Ohm R.A."/>
            <person name="Owen T.J."/>
            <person name="Salamov A."/>
            <person name="Schwelm A."/>
            <person name="Schijlen E."/>
            <person name="Sun H."/>
            <person name="van den Burg H.A."/>
            <person name="van Ham R.C.H.J."/>
            <person name="Zhang S."/>
            <person name="Goodwin S.B."/>
            <person name="Grigoriev I.V."/>
            <person name="Collemare J."/>
            <person name="Bradshaw R.E."/>
        </authorList>
    </citation>
    <scope>NUCLEOTIDE SEQUENCE [LARGE SCALE GENOMIC DNA]</scope>
    <source>
        <strain evidence="3">NZE10 / CBS 128990</strain>
    </source>
</reference>
<accession>M2Y088</accession>
<dbReference type="EMBL" id="KB446546">
    <property type="protein sequence ID" value="EME38734.1"/>
    <property type="molecule type" value="Genomic_DNA"/>
</dbReference>